<keyword evidence="4 9" id="KW-0408">Iron</keyword>
<evidence type="ECO:0000256" key="1">
    <source>
        <dbReference type="ARBA" id="ARBA00014413"/>
    </source>
</evidence>
<reference evidence="10 11" key="1">
    <citation type="submission" date="2018-09" db="EMBL/GenBank/DDBJ databases">
        <title>Comparative genomics of Leucobacter spp.</title>
        <authorList>
            <person name="Reis A.C."/>
            <person name="Kolvenbach B.A."/>
            <person name="Corvini P.F.X."/>
            <person name="Nunes O.C."/>
        </authorList>
    </citation>
    <scope>NUCLEOTIDE SEQUENCE [LARGE SCALE GENOMIC DNA]</scope>
    <source>
        <strain evidence="10 11">L-1</strain>
    </source>
</reference>
<dbReference type="InterPro" id="IPR011008">
    <property type="entry name" value="Dimeric_a/b-barrel"/>
</dbReference>
<evidence type="ECO:0000256" key="9">
    <source>
        <dbReference type="HAMAP-Rule" id="MF_02244"/>
    </source>
</evidence>
<comment type="catalytic activity">
    <reaction evidence="7">
        <text>Fe-coproporphyrin III + 2 H2O2 + 2 H(+) = heme b + 2 CO2 + 4 H2O</text>
        <dbReference type="Rhea" id="RHEA:56516"/>
        <dbReference type="ChEBI" id="CHEBI:15377"/>
        <dbReference type="ChEBI" id="CHEBI:15378"/>
        <dbReference type="ChEBI" id="CHEBI:16240"/>
        <dbReference type="ChEBI" id="CHEBI:16526"/>
        <dbReference type="ChEBI" id="CHEBI:60344"/>
        <dbReference type="ChEBI" id="CHEBI:68438"/>
        <dbReference type="EC" id="1.3.98.5"/>
    </reaction>
    <physiologicalReaction direction="left-to-right" evidence="7">
        <dbReference type="Rhea" id="RHEA:56517"/>
    </physiologicalReaction>
</comment>
<dbReference type="NCBIfam" id="NF042928">
    <property type="entry name" value="HemQ_actino"/>
    <property type="match status" value="1"/>
</dbReference>
<feature type="binding site" description="axial binding residue" evidence="9">
    <location>
        <position position="164"/>
    </location>
    <ligand>
        <name>Fe-coproporphyrin III</name>
        <dbReference type="ChEBI" id="CHEBI:68438"/>
    </ligand>
    <ligandPart>
        <name>Fe</name>
        <dbReference type="ChEBI" id="CHEBI:18248"/>
    </ligandPart>
</feature>
<dbReference type="HAMAP" id="MF_02244">
    <property type="entry name" value="Coproheme_decarbox_2"/>
    <property type="match status" value="1"/>
</dbReference>
<evidence type="ECO:0000256" key="3">
    <source>
        <dbReference type="ARBA" id="ARBA00022723"/>
    </source>
</evidence>
<dbReference type="SUPFAM" id="SSF54909">
    <property type="entry name" value="Dimeric alpha+beta barrel"/>
    <property type="match status" value="1"/>
</dbReference>
<evidence type="ECO:0000256" key="4">
    <source>
        <dbReference type="ARBA" id="ARBA00023004"/>
    </source>
</evidence>
<dbReference type="Gene3D" id="3.30.70.1030">
    <property type="entry name" value="Apc35880, domain 1"/>
    <property type="match status" value="1"/>
</dbReference>
<keyword evidence="3 9" id="KW-0479">Metal-binding</keyword>
<dbReference type="PANTHER" id="PTHR36843:SF1">
    <property type="entry name" value="COPROHEME DECARBOXYLASE"/>
    <property type="match status" value="1"/>
</dbReference>
<dbReference type="RefSeq" id="WP_202383176.1">
    <property type="nucleotide sequence ID" value="NZ_BAAAMA010000009.1"/>
</dbReference>
<dbReference type="EC" id="1.3.98.5" evidence="8 9"/>
<keyword evidence="2 9" id="KW-0349">Heme</keyword>
<dbReference type="EMBL" id="QYAD01000005">
    <property type="protein sequence ID" value="MBL3691008.1"/>
    <property type="molecule type" value="Genomic_DNA"/>
</dbReference>
<gene>
    <name evidence="9" type="primary">chdC</name>
    <name evidence="10" type="ORF">D3226_13760</name>
</gene>
<evidence type="ECO:0000256" key="6">
    <source>
        <dbReference type="ARBA" id="ARBA00030236"/>
    </source>
</evidence>
<comment type="catalytic activity">
    <reaction evidence="9">
        <text>harderoheme III + H2O2 + H(+) = heme b + CO2 + 2 H2O</text>
        <dbReference type="Rhea" id="RHEA:57944"/>
        <dbReference type="ChEBI" id="CHEBI:15377"/>
        <dbReference type="ChEBI" id="CHEBI:15378"/>
        <dbReference type="ChEBI" id="CHEBI:16240"/>
        <dbReference type="ChEBI" id="CHEBI:16526"/>
        <dbReference type="ChEBI" id="CHEBI:60344"/>
        <dbReference type="ChEBI" id="CHEBI:142463"/>
    </reaction>
</comment>
<keyword evidence="11" id="KW-1185">Reference proteome</keyword>
<comment type="catalytic activity">
    <reaction evidence="9">
        <text>Fe-coproporphyrin III + H2O2 + H(+) = harderoheme III + CO2 + 2 H2O</text>
        <dbReference type="Rhea" id="RHEA:57940"/>
        <dbReference type="ChEBI" id="CHEBI:15377"/>
        <dbReference type="ChEBI" id="CHEBI:15378"/>
        <dbReference type="ChEBI" id="CHEBI:16240"/>
        <dbReference type="ChEBI" id="CHEBI:16526"/>
        <dbReference type="ChEBI" id="CHEBI:68438"/>
        <dbReference type="ChEBI" id="CHEBI:142463"/>
    </reaction>
</comment>
<dbReference type="InterPro" id="IPR010644">
    <property type="entry name" value="ChdC/CLD"/>
</dbReference>
<keyword evidence="9" id="KW-0350">Heme biosynthesis</keyword>
<feature type="active site" evidence="9">
    <location>
        <position position="141"/>
    </location>
</feature>
<dbReference type="Pfam" id="PF06778">
    <property type="entry name" value="Chlor_dismutase"/>
    <property type="match status" value="1"/>
</dbReference>
<comment type="pathway">
    <text evidence="9">Porphyrin-containing compound metabolism; protoheme biosynthesis.</text>
</comment>
<evidence type="ECO:0000313" key="11">
    <source>
        <dbReference type="Proteomes" id="UP001646141"/>
    </source>
</evidence>
<name>A0ABS1SS78_9MICO</name>
<protein>
    <recommendedName>
        <fullName evidence="1 9">Coproheme decarboxylase</fullName>
        <ecNumber evidence="8 9">1.3.98.5</ecNumber>
    </recommendedName>
    <alternativeName>
        <fullName evidence="5 9">Coproheme III oxidative decarboxylase</fullName>
    </alternativeName>
    <alternativeName>
        <fullName evidence="6 9">Hydrogen peroxide-dependent heme synthase</fullName>
    </alternativeName>
</protein>
<comment type="caution">
    <text evidence="10">The sequence shown here is derived from an EMBL/GenBank/DDBJ whole genome shotgun (WGS) entry which is preliminary data.</text>
</comment>
<proteinExistence type="inferred from homology"/>
<keyword evidence="9" id="KW-0560">Oxidoreductase</keyword>
<dbReference type="Proteomes" id="UP001646141">
    <property type="component" value="Unassembled WGS sequence"/>
</dbReference>
<evidence type="ECO:0000256" key="5">
    <source>
        <dbReference type="ARBA" id="ARBA00029882"/>
    </source>
</evidence>
<comment type="function">
    <text evidence="9">Involved in coproporphyrin-dependent heme b biosynthesis. Catalyzes the decarboxylation of Fe-coproporphyrin III (coproheme) to heme b (protoheme IX), the last step of the pathway. The reaction occurs in a stepwise manner with a three-propionate intermediate.</text>
</comment>
<evidence type="ECO:0000256" key="2">
    <source>
        <dbReference type="ARBA" id="ARBA00022617"/>
    </source>
</evidence>
<evidence type="ECO:0000256" key="7">
    <source>
        <dbReference type="ARBA" id="ARBA00049896"/>
    </source>
</evidence>
<evidence type="ECO:0000256" key="8">
    <source>
        <dbReference type="ARBA" id="ARBA00050019"/>
    </source>
</evidence>
<organism evidence="10 11">
    <name type="scientific">Leucobacter chromiireducens subsp. chromiireducens</name>
    <dbReference type="NCBI Taxonomy" id="660067"/>
    <lineage>
        <taxon>Bacteria</taxon>
        <taxon>Bacillati</taxon>
        <taxon>Actinomycetota</taxon>
        <taxon>Actinomycetes</taxon>
        <taxon>Micrococcales</taxon>
        <taxon>Microbacteriaceae</taxon>
        <taxon>Leucobacter</taxon>
    </lineage>
</organism>
<accession>A0ABS1SS78</accession>
<sequence length="240" mass="26810">MTTTTPVVDHSAHAERINAETNYTMYAVFRETRAQSGVGVTPAWRGIASGLIAELEAIPGLSTRGWYDVAGFRADSDLMIWWHAPTTGALQQAYRTVLEWTAGRLEPVWSNIGVHRAAEFNRGHVPAFLAGDAPGDFVCVYPFVRSNDWYLLPDAERREMLREHGAAARDYGDVLANTVASFALGDYEWLLAFESGDLLRIVDLMRELRATDARRHVKEEVPFFTGPRVEPLDFLAQVLA</sequence>
<dbReference type="PANTHER" id="PTHR36843">
    <property type="entry name" value="HEME-DEPENDENT PEROXIDASE YWFI-RELATED"/>
    <property type="match status" value="1"/>
</dbReference>
<comment type="cofactor">
    <cofactor evidence="9">
        <name>Fe-coproporphyrin III</name>
        <dbReference type="ChEBI" id="CHEBI:68438"/>
    </cofactor>
    <text evidence="9">Fe-coproporphyrin III acts as both substrate and redox cofactor.</text>
</comment>
<evidence type="ECO:0000313" key="10">
    <source>
        <dbReference type="EMBL" id="MBL3691008.1"/>
    </source>
</evidence>
<comment type="similarity">
    <text evidence="9">Belongs to the ChdC family. Type 2 subfamily.</text>
</comment>